<dbReference type="SUPFAM" id="SSF51011">
    <property type="entry name" value="Glycosyl hydrolase domain"/>
    <property type="match status" value="1"/>
</dbReference>
<dbReference type="GeneID" id="54571382"/>
<evidence type="ECO:0000256" key="4">
    <source>
        <dbReference type="ARBA" id="ARBA00009743"/>
    </source>
</evidence>
<dbReference type="InterPro" id="IPR041233">
    <property type="entry name" value="Melibiase_C"/>
</dbReference>
<comment type="function">
    <text evidence="2">Hydrolyzes a variety of simple alpha-D-galactoside as well as more complex molecules such as oligosaccharides and polysaccharides.</text>
</comment>
<sequence>MIPFQKLSLVLYAQTSLAYHLRDGLGKLPALGWSSWNAFGCSIDARVLATTADLLVSKGFKAAGYEYLNIDDCWGDLAGRNNVTGELQADSQKFPSGIPGVAQYSHSLGLKQGIYSSAGFQTCQGYPASLGHETLDAATFATWEIDYLKYDNCNAPSSWYDTCYSCDQDDYYNPDLVNGTCVDQDGLCPPNYDYGTCKTAERYRRMADALHAQNRTIFYSLCDWGINEPWKWGASMAQSWRTTNDLTVNFTRILNFVNLNTFWQDYNGFYGHNDMDILEVCNGLTPAESRSHFALYAIMKSPLIISTDLASLSDHDTELLQNKYLIAFNQDPTFAAPAVPYKWGLNPDWTFNSTSPAEYWSGESCDGRLIALFNSENTTKAMQLRWGEVPTLRDFHSYNVVDVWTGKEEPCVRTGAKHFVGGHDIAVFLVKSRCT</sequence>
<dbReference type="PRINTS" id="PR00740">
    <property type="entry name" value="GLHYDRLASE27"/>
</dbReference>
<protein>
    <recommendedName>
        <fullName evidence="10">Alpha-galactosidase</fullName>
        <ecNumber evidence="10">3.2.1.22</ecNumber>
    </recommendedName>
    <alternativeName>
        <fullName evidence="10">Melibiase</fullName>
    </alternativeName>
</protein>
<dbReference type="PANTHER" id="PTHR11452">
    <property type="entry name" value="ALPHA-GALACTOSIDASE/ALPHA-N-ACETYLGALACTOSAMINIDASE"/>
    <property type="match status" value="1"/>
</dbReference>
<evidence type="ECO:0000256" key="8">
    <source>
        <dbReference type="ARBA" id="ARBA00023180"/>
    </source>
</evidence>
<dbReference type="RefSeq" id="XP_033663346.1">
    <property type="nucleotide sequence ID" value="XM_033818110.1"/>
</dbReference>
<dbReference type="Pfam" id="PF17801">
    <property type="entry name" value="Melibiase_C"/>
    <property type="match status" value="1"/>
</dbReference>
<evidence type="ECO:0000259" key="11">
    <source>
        <dbReference type="Pfam" id="PF17801"/>
    </source>
</evidence>
<dbReference type="Pfam" id="PF16499">
    <property type="entry name" value="Melibiase_2"/>
    <property type="match status" value="2"/>
</dbReference>
<evidence type="ECO:0000313" key="12">
    <source>
        <dbReference type="EMBL" id="KAF2162457.1"/>
    </source>
</evidence>
<feature type="domain" description="Alpha galactosidase C-terminal" evidence="11">
    <location>
        <begin position="356"/>
        <end position="429"/>
    </location>
</feature>
<evidence type="ECO:0000256" key="6">
    <source>
        <dbReference type="ARBA" id="ARBA00022729"/>
    </source>
</evidence>
<comment type="similarity">
    <text evidence="4 10">Belongs to the glycosyl hydrolase 27 family.</text>
</comment>
<dbReference type="InterPro" id="IPR000111">
    <property type="entry name" value="Glyco_hydro_27/36_CS"/>
</dbReference>
<keyword evidence="13" id="KW-1185">Reference proteome</keyword>
<proteinExistence type="inferred from homology"/>
<evidence type="ECO:0000256" key="3">
    <source>
        <dbReference type="ARBA" id="ARBA00004613"/>
    </source>
</evidence>
<keyword evidence="7 10" id="KW-0378">Hydrolase</keyword>
<dbReference type="GO" id="GO:0004557">
    <property type="term" value="F:alpha-galactosidase activity"/>
    <property type="evidence" value="ECO:0007669"/>
    <property type="project" value="UniProtKB-EC"/>
</dbReference>
<dbReference type="InterPro" id="IPR013780">
    <property type="entry name" value="Glyco_hydro_b"/>
</dbReference>
<keyword evidence="10" id="KW-1015">Disulfide bond</keyword>
<dbReference type="Gene3D" id="2.60.40.1180">
    <property type="entry name" value="Golgi alpha-mannosidase II"/>
    <property type="match status" value="1"/>
</dbReference>
<dbReference type="GO" id="GO:0005576">
    <property type="term" value="C:extracellular region"/>
    <property type="evidence" value="ECO:0007669"/>
    <property type="project" value="UniProtKB-SubCell"/>
</dbReference>
<dbReference type="SUPFAM" id="SSF51445">
    <property type="entry name" value="(Trans)glycosidases"/>
    <property type="match status" value="1"/>
</dbReference>
<keyword evidence="6" id="KW-0732">Signal</keyword>
<keyword evidence="8" id="KW-0325">Glycoprotein</keyword>
<name>A0A6A6C5K2_ZASCE</name>
<keyword evidence="9 10" id="KW-0326">Glycosidase</keyword>
<dbReference type="AlphaFoldDB" id="A0A6A6C5K2"/>
<dbReference type="OrthoDB" id="5795902at2759"/>
<dbReference type="EMBL" id="ML993613">
    <property type="protein sequence ID" value="KAF2162457.1"/>
    <property type="molecule type" value="Genomic_DNA"/>
</dbReference>
<evidence type="ECO:0000256" key="10">
    <source>
        <dbReference type="RuleBase" id="RU361168"/>
    </source>
</evidence>
<dbReference type="PROSITE" id="PS00512">
    <property type="entry name" value="ALPHA_GALACTOSIDASE"/>
    <property type="match status" value="1"/>
</dbReference>
<evidence type="ECO:0000256" key="2">
    <source>
        <dbReference type="ARBA" id="ARBA00003969"/>
    </source>
</evidence>
<dbReference type="EC" id="3.2.1.22" evidence="10"/>
<keyword evidence="5" id="KW-0964">Secreted</keyword>
<gene>
    <name evidence="12" type="ORF">M409DRAFT_69065</name>
</gene>
<comment type="subcellular location">
    <subcellularLocation>
        <location evidence="3">Secreted</location>
    </subcellularLocation>
</comment>
<dbReference type="GO" id="GO:0005975">
    <property type="term" value="P:carbohydrate metabolic process"/>
    <property type="evidence" value="ECO:0007669"/>
    <property type="project" value="InterPro"/>
</dbReference>
<comment type="catalytic activity">
    <reaction evidence="1 10">
        <text>Hydrolysis of terminal, non-reducing alpha-D-galactose residues in alpha-D-galactosides, including galactose oligosaccharides, galactomannans and galactolipids.</text>
        <dbReference type="EC" id="3.2.1.22"/>
    </reaction>
</comment>
<evidence type="ECO:0000256" key="7">
    <source>
        <dbReference type="ARBA" id="ARBA00022801"/>
    </source>
</evidence>
<reference evidence="12" key="1">
    <citation type="journal article" date="2020" name="Stud. Mycol.">
        <title>101 Dothideomycetes genomes: a test case for predicting lifestyles and emergence of pathogens.</title>
        <authorList>
            <person name="Haridas S."/>
            <person name="Albert R."/>
            <person name="Binder M."/>
            <person name="Bloem J."/>
            <person name="Labutti K."/>
            <person name="Salamov A."/>
            <person name="Andreopoulos B."/>
            <person name="Baker S."/>
            <person name="Barry K."/>
            <person name="Bills G."/>
            <person name="Bluhm B."/>
            <person name="Cannon C."/>
            <person name="Castanera R."/>
            <person name="Culley D."/>
            <person name="Daum C."/>
            <person name="Ezra D."/>
            <person name="Gonzalez J."/>
            <person name="Henrissat B."/>
            <person name="Kuo A."/>
            <person name="Liang C."/>
            <person name="Lipzen A."/>
            <person name="Lutzoni F."/>
            <person name="Magnuson J."/>
            <person name="Mondo S."/>
            <person name="Nolan M."/>
            <person name="Ohm R."/>
            <person name="Pangilinan J."/>
            <person name="Park H.-J."/>
            <person name="Ramirez L."/>
            <person name="Alfaro M."/>
            <person name="Sun H."/>
            <person name="Tritt A."/>
            <person name="Yoshinaga Y."/>
            <person name="Zwiers L.-H."/>
            <person name="Turgeon B."/>
            <person name="Goodwin S."/>
            <person name="Spatafora J."/>
            <person name="Crous P."/>
            <person name="Grigoriev I."/>
        </authorList>
    </citation>
    <scope>NUCLEOTIDE SEQUENCE</scope>
    <source>
        <strain evidence="12">ATCC 36951</strain>
    </source>
</reference>
<dbReference type="Gene3D" id="3.20.20.70">
    <property type="entry name" value="Aldolase class I"/>
    <property type="match status" value="1"/>
</dbReference>
<evidence type="ECO:0000313" key="13">
    <source>
        <dbReference type="Proteomes" id="UP000799537"/>
    </source>
</evidence>
<dbReference type="Proteomes" id="UP000799537">
    <property type="component" value="Unassembled WGS sequence"/>
</dbReference>
<dbReference type="CDD" id="cd14792">
    <property type="entry name" value="GH27"/>
    <property type="match status" value="1"/>
</dbReference>
<dbReference type="InterPro" id="IPR002241">
    <property type="entry name" value="Glyco_hydro_27"/>
</dbReference>
<dbReference type="InterPro" id="IPR013785">
    <property type="entry name" value="Aldolase_TIM"/>
</dbReference>
<evidence type="ECO:0000256" key="1">
    <source>
        <dbReference type="ARBA" id="ARBA00001255"/>
    </source>
</evidence>
<evidence type="ECO:0000256" key="5">
    <source>
        <dbReference type="ARBA" id="ARBA00022525"/>
    </source>
</evidence>
<dbReference type="PANTHER" id="PTHR11452:SF61">
    <property type="entry name" value="ALPHA-GALACTOSIDASE B-RELATED"/>
    <property type="match status" value="1"/>
</dbReference>
<accession>A0A6A6C5K2</accession>
<dbReference type="InterPro" id="IPR017853">
    <property type="entry name" value="GH"/>
</dbReference>
<organism evidence="12 13">
    <name type="scientific">Zasmidium cellare ATCC 36951</name>
    <dbReference type="NCBI Taxonomy" id="1080233"/>
    <lineage>
        <taxon>Eukaryota</taxon>
        <taxon>Fungi</taxon>
        <taxon>Dikarya</taxon>
        <taxon>Ascomycota</taxon>
        <taxon>Pezizomycotina</taxon>
        <taxon>Dothideomycetes</taxon>
        <taxon>Dothideomycetidae</taxon>
        <taxon>Mycosphaerellales</taxon>
        <taxon>Mycosphaerellaceae</taxon>
        <taxon>Zasmidium</taxon>
    </lineage>
</organism>
<evidence type="ECO:0000256" key="9">
    <source>
        <dbReference type="ARBA" id="ARBA00023295"/>
    </source>
</evidence>